<organism evidence="4">
    <name type="scientific">Pseudomonas aeruginosa</name>
    <dbReference type="NCBI Taxonomy" id="287"/>
    <lineage>
        <taxon>Bacteria</taxon>
        <taxon>Pseudomonadati</taxon>
        <taxon>Pseudomonadota</taxon>
        <taxon>Gammaproteobacteria</taxon>
        <taxon>Pseudomonadales</taxon>
        <taxon>Pseudomonadaceae</taxon>
        <taxon>Pseudomonas</taxon>
    </lineage>
</organism>
<evidence type="ECO:0000313" key="2">
    <source>
        <dbReference type="EMBL" id="BCL65090.1"/>
    </source>
</evidence>
<geneLocation type="plasmid" evidence="5">
    <name>pNCGM3814_2</name>
</geneLocation>
<geneLocation type="plasmid" evidence="1">
    <name>pNCGM3449</name>
</geneLocation>
<dbReference type="AlphaFoldDB" id="A0A7I8E677"/>
<dbReference type="EMBL" id="LC586266">
    <property type="protein sequence ID" value="BCL65376.1"/>
    <property type="molecule type" value="Genomic_DNA"/>
</dbReference>
<dbReference type="RefSeq" id="WP_051555728.1">
    <property type="nucleotide sequence ID" value="NZ_CP086065.1"/>
</dbReference>
<evidence type="ECO:0000313" key="6">
    <source>
        <dbReference type="EMBL" id="BCL65507.1"/>
    </source>
</evidence>
<sequence length="339" mass="38009">MSSDELIFQADRIHSVSIHNVTLVANQINEDGKTADLVIEYQGKQHTLRAAHYVNESDVGKVGYVLPAHFASSAAGNGTMIFRAYQDQSLRRVYELDTTNDEFQMVPLNHGKWPHHRAHLTCGWRCDSRPTGFLAPAGLVPGAKGEFVPDETEVVSVRIPPEFEWEARRHQMKPAELLESFIGDLAGIQNFGNRPRADRFGSNGSDERMLADHWLERAHGMKAIDPDQMNQQAEEAEEWDAQQDEWSELLGEYADRGGDPRQLLEAVDGVLTKLDELGPDFVLDLQAEVEATQTLPKLTELNPSQLAYLEKWLASNGPNNLLKWPGWHDARVGQAPKDV</sequence>
<geneLocation type="plasmid" evidence="3">
    <name>pNCGM3596</name>
</geneLocation>
<dbReference type="EMBL" id="LC586263">
    <property type="protein sequence ID" value="BCL65090.1"/>
    <property type="molecule type" value="Genomic_DNA"/>
</dbReference>
<dbReference type="EMBL" id="LC586268">
    <property type="protein sequence ID" value="BCL65507.1"/>
    <property type="molecule type" value="Genomic_DNA"/>
</dbReference>
<geneLocation type="plasmid" evidence="4">
    <name>pNCGM3741</name>
</geneLocation>
<evidence type="ECO:0000313" key="5">
    <source>
        <dbReference type="EMBL" id="BCL65376.1"/>
    </source>
</evidence>
<dbReference type="EMBL" id="LC586265">
    <property type="protein sequence ID" value="BCL65245.1"/>
    <property type="molecule type" value="Genomic_DNA"/>
</dbReference>
<geneLocation type="plasmid" evidence="6">
    <name>pJUPA4018</name>
</geneLocation>
<geneLocation type="plasmid" evidence="2">
    <name>pNCGM3517</name>
</geneLocation>
<reference evidence="4" key="1">
    <citation type="submission" date="2020-10" db="EMBL/GenBank/DDBJ databases">
        <title>Complete plasmid sequence of Pseudomonas aeruginosa ST1816 harboring blaVIMs.</title>
        <authorList>
            <person name="Hishinuma T."/>
            <person name="Tada T."/>
            <person name="Kirikae T."/>
        </authorList>
    </citation>
    <scope>NUCLEOTIDE SEQUENCE</scope>
    <source>
        <strain evidence="6">JUPA4018</strain>
        <strain evidence="1">NCGM3449</strain>
        <strain evidence="2">NCGM3517</strain>
        <strain evidence="3">NCGM3596</strain>
        <strain evidence="4">NCGM3741</strain>
        <strain evidence="5">NCGM3814_2</strain>
        <plasmid evidence="6">pJUPA4018</plasmid>
        <plasmid evidence="1">pNCGM3449</plasmid>
        <plasmid evidence="2">pNCGM3517</plasmid>
        <plasmid evidence="3">pNCGM3596</plasmid>
        <plasmid evidence="4">pNCGM3741</plasmid>
        <plasmid evidence="5">pNCGM3814_2</plasmid>
    </source>
</reference>
<evidence type="ECO:0000313" key="3">
    <source>
        <dbReference type="EMBL" id="BCL65168.1"/>
    </source>
</evidence>
<name>A0A7I8E677_PSEAI</name>
<evidence type="ECO:0000313" key="1">
    <source>
        <dbReference type="EMBL" id="BCL65066.1"/>
    </source>
</evidence>
<evidence type="ECO:0000313" key="4">
    <source>
        <dbReference type="EMBL" id="BCL65245.1"/>
    </source>
</evidence>
<keyword evidence="4" id="KW-0614">Plasmid</keyword>
<accession>A0A7I8E677</accession>
<dbReference type="EMBL" id="LC586262">
    <property type="protein sequence ID" value="BCL65066.1"/>
    <property type="molecule type" value="Genomic_DNA"/>
</dbReference>
<proteinExistence type="predicted"/>
<protein>
    <submittedName>
        <fullName evidence="4">Uncharacterized protein</fullName>
    </submittedName>
</protein>
<dbReference type="EMBL" id="LC586264">
    <property type="protein sequence ID" value="BCL65168.1"/>
    <property type="molecule type" value="Genomic_DNA"/>
</dbReference>